<dbReference type="Proteomes" id="UP000662783">
    <property type="component" value="Chromosome"/>
</dbReference>
<dbReference type="InterPro" id="IPR051598">
    <property type="entry name" value="TSUP/Inactive_protease-like"/>
</dbReference>
<evidence type="ECO:0000256" key="1">
    <source>
        <dbReference type="ARBA" id="ARBA00004141"/>
    </source>
</evidence>
<dbReference type="KEGG" id="fuv:JR347_10270"/>
<keyword evidence="5" id="KW-1003">Cell membrane</keyword>
<evidence type="ECO:0000313" key="7">
    <source>
        <dbReference type="Proteomes" id="UP000662783"/>
    </source>
</evidence>
<evidence type="ECO:0000256" key="2">
    <source>
        <dbReference type="ARBA" id="ARBA00022692"/>
    </source>
</evidence>
<dbReference type="InterPro" id="IPR002781">
    <property type="entry name" value="TM_pro_TauE-like"/>
</dbReference>
<comment type="similarity">
    <text evidence="5">Belongs to the 4-toluene sulfonate uptake permease (TSUP) (TC 2.A.102) family.</text>
</comment>
<reference evidence="6" key="1">
    <citation type="submission" date="2021-02" db="EMBL/GenBank/DDBJ databases">
        <title>Fulvivirga sp. S481 isolated from sea water.</title>
        <authorList>
            <person name="Bae S.S."/>
            <person name="Baek K."/>
        </authorList>
    </citation>
    <scope>NUCLEOTIDE SEQUENCE</scope>
    <source>
        <strain evidence="6">S481</strain>
    </source>
</reference>
<dbReference type="PANTHER" id="PTHR43701:SF5">
    <property type="entry name" value="MEMBRANE TRANSPORTER PROTEIN-RELATED"/>
    <property type="match status" value="1"/>
</dbReference>
<evidence type="ECO:0000256" key="5">
    <source>
        <dbReference type="RuleBase" id="RU363041"/>
    </source>
</evidence>
<evidence type="ECO:0000256" key="3">
    <source>
        <dbReference type="ARBA" id="ARBA00022989"/>
    </source>
</evidence>
<proteinExistence type="inferred from homology"/>
<keyword evidence="4 5" id="KW-0472">Membrane</keyword>
<dbReference type="EMBL" id="CP070608">
    <property type="protein sequence ID" value="QSE96002.1"/>
    <property type="molecule type" value="Genomic_DNA"/>
</dbReference>
<dbReference type="PANTHER" id="PTHR43701">
    <property type="entry name" value="MEMBRANE TRANSPORTER PROTEIN MJ0441-RELATED"/>
    <property type="match status" value="1"/>
</dbReference>
<feature type="transmembrane region" description="Helical" evidence="5">
    <location>
        <begin position="41"/>
        <end position="62"/>
    </location>
</feature>
<feature type="transmembrane region" description="Helical" evidence="5">
    <location>
        <begin position="97"/>
        <end position="114"/>
    </location>
</feature>
<accession>A0A974WFD7</accession>
<keyword evidence="7" id="KW-1185">Reference proteome</keyword>
<gene>
    <name evidence="6" type="ORF">JR347_10270</name>
</gene>
<evidence type="ECO:0000256" key="4">
    <source>
        <dbReference type="ARBA" id="ARBA00023136"/>
    </source>
</evidence>
<name>A0A974WFD7_9BACT</name>
<dbReference type="GO" id="GO:0005886">
    <property type="term" value="C:plasma membrane"/>
    <property type="evidence" value="ECO:0007669"/>
    <property type="project" value="UniProtKB-SubCell"/>
</dbReference>
<keyword evidence="3 5" id="KW-1133">Transmembrane helix</keyword>
<keyword evidence="2 5" id="KW-0812">Transmembrane</keyword>
<feature type="transmembrane region" description="Helical" evidence="5">
    <location>
        <begin position="134"/>
        <end position="159"/>
    </location>
</feature>
<dbReference type="RefSeq" id="WP_205720515.1">
    <property type="nucleotide sequence ID" value="NZ_CP070608.1"/>
</dbReference>
<sequence>MDNTLLLVVFFFLIAIFYSSVGFGGGSSYLALLVLAGIDLFVLRSTALMCNIIVVSSGTFIFYQEGYLNVKRTLPIIIASVPMAFLGGYLPLSAEFIFILLGFTLLIASILLWIKPYNHSEKNEDDFTRKQSTGVGIGGVIGFISGMVGIGGGIFLSPVLNLINWSKPKRVAAMASFFILVNSLAGLIGQWMQHPPYLDLEWSWPLLVAVLLGGQIGSRLAVQKFSHGTVKRTTAVLVFIASLKILNDHLFGF</sequence>
<dbReference type="Pfam" id="PF01925">
    <property type="entry name" value="TauE"/>
    <property type="match status" value="1"/>
</dbReference>
<comment type="subcellular location">
    <subcellularLocation>
        <location evidence="5">Cell membrane</location>
        <topology evidence="5">Multi-pass membrane protein</topology>
    </subcellularLocation>
    <subcellularLocation>
        <location evidence="1">Membrane</location>
        <topology evidence="1">Multi-pass membrane protein</topology>
    </subcellularLocation>
</comment>
<protein>
    <recommendedName>
        <fullName evidence="5">Probable membrane transporter protein</fullName>
    </recommendedName>
</protein>
<organism evidence="6 7">
    <name type="scientific">Fulvivirga lutea</name>
    <dbReference type="NCBI Taxonomy" id="2810512"/>
    <lineage>
        <taxon>Bacteria</taxon>
        <taxon>Pseudomonadati</taxon>
        <taxon>Bacteroidota</taxon>
        <taxon>Cytophagia</taxon>
        <taxon>Cytophagales</taxon>
        <taxon>Fulvivirgaceae</taxon>
        <taxon>Fulvivirga</taxon>
    </lineage>
</organism>
<feature type="transmembrane region" description="Helical" evidence="5">
    <location>
        <begin position="6"/>
        <end position="34"/>
    </location>
</feature>
<dbReference type="AlphaFoldDB" id="A0A974WFD7"/>
<feature type="transmembrane region" description="Helical" evidence="5">
    <location>
        <begin position="171"/>
        <end position="192"/>
    </location>
</feature>
<evidence type="ECO:0000313" key="6">
    <source>
        <dbReference type="EMBL" id="QSE96002.1"/>
    </source>
</evidence>